<comment type="subcellular location">
    <subcellularLocation>
        <location evidence="5">Cytoplasm</location>
    </subcellularLocation>
</comment>
<dbReference type="SUPFAM" id="SSF55874">
    <property type="entry name" value="ATPase domain of HSP90 chaperone/DNA topoisomerase II/histidine kinase"/>
    <property type="match status" value="1"/>
</dbReference>
<dbReference type="InterPro" id="IPR020575">
    <property type="entry name" value="Hsp90_N"/>
</dbReference>
<protein>
    <recommendedName>
        <fullName evidence="5">Chaperone protein HtpG</fullName>
    </recommendedName>
    <alternativeName>
        <fullName evidence="5">Heat shock protein HtpG</fullName>
    </alternativeName>
    <alternativeName>
        <fullName evidence="5">High temperature protein G</fullName>
    </alternativeName>
</protein>
<dbReference type="PANTHER" id="PTHR11528">
    <property type="entry name" value="HEAT SHOCK PROTEIN 90 FAMILY MEMBER"/>
    <property type="match status" value="1"/>
</dbReference>
<evidence type="ECO:0000256" key="2">
    <source>
        <dbReference type="ARBA" id="ARBA00022741"/>
    </source>
</evidence>
<dbReference type="NCBIfam" id="NF003555">
    <property type="entry name" value="PRK05218.1"/>
    <property type="match status" value="1"/>
</dbReference>
<dbReference type="HAMAP" id="MF_00505">
    <property type="entry name" value="HSP90"/>
    <property type="match status" value="1"/>
</dbReference>
<dbReference type="Pfam" id="PF13589">
    <property type="entry name" value="HATPase_c_3"/>
    <property type="match status" value="1"/>
</dbReference>
<feature type="region of interest" description="C" evidence="5">
    <location>
        <begin position="575"/>
        <end position="650"/>
    </location>
</feature>
<name>A0ABQ6B0Y6_9BRAD</name>
<comment type="subunit">
    <text evidence="5">Homodimer.</text>
</comment>
<dbReference type="InterPro" id="IPR003594">
    <property type="entry name" value="HATPase_dom"/>
</dbReference>
<dbReference type="SUPFAM" id="SSF110942">
    <property type="entry name" value="HSP90 C-terminal domain"/>
    <property type="match status" value="1"/>
</dbReference>
<dbReference type="EMBL" id="BSOW01000014">
    <property type="protein sequence ID" value="GLR87360.1"/>
    <property type="molecule type" value="Genomic_DNA"/>
</dbReference>
<reference evidence="8" key="1">
    <citation type="journal article" date="2019" name="Int. J. Syst. Evol. Microbiol.">
        <title>The Global Catalogue of Microorganisms (GCM) 10K type strain sequencing project: providing services to taxonomists for standard genome sequencing and annotation.</title>
        <authorList>
            <consortium name="The Broad Institute Genomics Platform"/>
            <consortium name="The Broad Institute Genome Sequencing Center for Infectious Disease"/>
            <person name="Wu L."/>
            <person name="Ma J."/>
        </authorList>
    </citation>
    <scope>NUCLEOTIDE SEQUENCE [LARGE SCALE GENOMIC DNA]</scope>
    <source>
        <strain evidence="8">NBRC 102520</strain>
    </source>
</reference>
<dbReference type="SMART" id="SM00387">
    <property type="entry name" value="HATPase_c"/>
    <property type="match status" value="1"/>
</dbReference>
<dbReference type="SUPFAM" id="SSF54211">
    <property type="entry name" value="Ribosomal protein S5 domain 2-like"/>
    <property type="match status" value="1"/>
</dbReference>
<dbReference type="Proteomes" id="UP001156905">
    <property type="component" value="Unassembled WGS sequence"/>
</dbReference>
<comment type="caution">
    <text evidence="5">Lacks conserved residue(s) required for the propagation of feature annotation.</text>
</comment>
<keyword evidence="3 5" id="KW-0067">ATP-binding</keyword>
<keyword evidence="2 5" id="KW-0547">Nucleotide-binding</keyword>
<dbReference type="InterPro" id="IPR001404">
    <property type="entry name" value="Hsp90_fam"/>
</dbReference>
<evidence type="ECO:0000256" key="3">
    <source>
        <dbReference type="ARBA" id="ARBA00022840"/>
    </source>
</evidence>
<dbReference type="CDD" id="cd16927">
    <property type="entry name" value="HATPase_Hsp90-like"/>
    <property type="match status" value="1"/>
</dbReference>
<dbReference type="InterPro" id="IPR036890">
    <property type="entry name" value="HATPase_C_sf"/>
</dbReference>
<accession>A0ABQ6B0Y6</accession>
<sequence length="650" mass="71784">MPHHNLLICRARALYPGFPQPIFDPGKRMTTSDTAVHSQPFQAEVSELLHLMVHSVYSETDIFLRELISNASDACDKLRYEAIATPALLGEGDAPKIRIIPNKQAGTLTIADNGIGMERQELIDHLGTIARSGTKAFVAKLKEAKDGLGLIGQFGVGFYSAFMVADRILVISRRAGESDVWTWTSSGGSGFEIAHAGEEDAARVTRGTEIVLHLKEDAKKYLEDYEIQRIVSAYSDNILFPIELVPAEGEPRQINSASALWQRSKSELTADDYKKAYQQIATAFDDPAMTLHYRAEGRYSYAVLLFAPATKPFDLFEPSRKGRVKLYVRRVFITDDADLLPGYLRFIRGVVDSEDLPLNISREMLQNNPQLAQIRKAVATRAVSELESLAEKDAENFAKIWDAFGAVLKEGIYEDFERREKLLTLSRFTTTSGEKRSLKEVVADFKPNQTEIYYLVGDSIERLKSSPRLEAAAARGIEVLLLTDPVDAFWTSMPMSFDGKPLKSLGQGDLNLDLIPRVDDAQKDEPAADEAATIALIKGSLNERVSDAKASTRLTSSASCLVADSHGPSRELERILAQQNRGERSRPILEVNLRHPLVTAITRAPAGSTVIDDLCLLLLEQAQILDGELPEDPSAFAARLNRLVLQGLGG</sequence>
<dbReference type="Pfam" id="PF00183">
    <property type="entry name" value="HSP90"/>
    <property type="match status" value="1"/>
</dbReference>
<evidence type="ECO:0000313" key="7">
    <source>
        <dbReference type="EMBL" id="GLR87360.1"/>
    </source>
</evidence>
<dbReference type="PRINTS" id="PR00775">
    <property type="entry name" value="HEATSHOCK90"/>
</dbReference>
<feature type="region of interest" description="A; substrate-binding" evidence="5">
    <location>
        <begin position="1"/>
        <end position="362"/>
    </location>
</feature>
<evidence type="ECO:0000259" key="6">
    <source>
        <dbReference type="SMART" id="SM00387"/>
    </source>
</evidence>
<organism evidence="7 8">
    <name type="scientific">Bradyrhizobium iriomotense</name>
    <dbReference type="NCBI Taxonomy" id="441950"/>
    <lineage>
        <taxon>Bacteria</taxon>
        <taxon>Pseudomonadati</taxon>
        <taxon>Pseudomonadota</taxon>
        <taxon>Alphaproteobacteria</taxon>
        <taxon>Hyphomicrobiales</taxon>
        <taxon>Nitrobacteraceae</taxon>
        <taxon>Bradyrhizobium</taxon>
    </lineage>
</organism>
<dbReference type="Gene3D" id="3.30.565.10">
    <property type="entry name" value="Histidine kinase-like ATPase, C-terminal domain"/>
    <property type="match status" value="1"/>
</dbReference>
<dbReference type="PIRSF" id="PIRSF002583">
    <property type="entry name" value="Hsp90"/>
    <property type="match status" value="1"/>
</dbReference>
<keyword evidence="5" id="KW-0963">Cytoplasm</keyword>
<gene>
    <name evidence="5 7" type="primary">htpG</name>
    <name evidence="7" type="ORF">GCM10007857_40710</name>
</gene>
<proteinExistence type="inferred from homology"/>
<dbReference type="InterPro" id="IPR020568">
    <property type="entry name" value="Ribosomal_Su5_D2-typ_SF"/>
</dbReference>
<comment type="caution">
    <text evidence="7">The sequence shown here is derived from an EMBL/GenBank/DDBJ whole genome shotgun (WGS) entry which is preliminary data.</text>
</comment>
<evidence type="ECO:0000256" key="5">
    <source>
        <dbReference type="HAMAP-Rule" id="MF_00505"/>
    </source>
</evidence>
<dbReference type="InterPro" id="IPR037196">
    <property type="entry name" value="HSP90_C"/>
</dbReference>
<evidence type="ECO:0000313" key="8">
    <source>
        <dbReference type="Proteomes" id="UP001156905"/>
    </source>
</evidence>
<keyword evidence="5" id="KW-0346">Stress response</keyword>
<evidence type="ECO:0000256" key="4">
    <source>
        <dbReference type="ARBA" id="ARBA00023186"/>
    </source>
</evidence>
<dbReference type="Gene3D" id="3.40.50.11260">
    <property type="match status" value="1"/>
</dbReference>
<dbReference type="Gene3D" id="1.20.120.790">
    <property type="entry name" value="Heat shock protein 90, C-terminal domain"/>
    <property type="match status" value="1"/>
</dbReference>
<dbReference type="Gene3D" id="3.30.230.80">
    <property type="match status" value="1"/>
</dbReference>
<comment type="function">
    <text evidence="5">Molecular chaperone. Has ATPase activity.</text>
</comment>
<comment type="similarity">
    <text evidence="1 5">Belongs to the heat shock protein 90 family.</text>
</comment>
<keyword evidence="4 5" id="KW-0143">Chaperone</keyword>
<keyword evidence="8" id="KW-1185">Reference proteome</keyword>
<feature type="domain" description="Histidine kinase/HSP90-like ATPase" evidence="6">
    <location>
        <begin position="59"/>
        <end position="218"/>
    </location>
</feature>
<evidence type="ECO:0000256" key="1">
    <source>
        <dbReference type="ARBA" id="ARBA00008239"/>
    </source>
</evidence>